<evidence type="ECO:0000313" key="3">
    <source>
        <dbReference type="Proteomes" id="UP000299102"/>
    </source>
</evidence>
<comment type="caution">
    <text evidence="2">The sequence shown here is derived from an EMBL/GenBank/DDBJ whole genome shotgun (WGS) entry which is preliminary data.</text>
</comment>
<keyword evidence="3" id="KW-1185">Reference proteome</keyword>
<evidence type="ECO:0000313" key="2">
    <source>
        <dbReference type="EMBL" id="GBP95488.1"/>
    </source>
</evidence>
<feature type="compositionally biased region" description="Polar residues" evidence="1">
    <location>
        <begin position="20"/>
        <end position="30"/>
    </location>
</feature>
<reference evidence="2 3" key="1">
    <citation type="journal article" date="2019" name="Commun. Biol.">
        <title>The bagworm genome reveals a unique fibroin gene that provides high tensile strength.</title>
        <authorList>
            <person name="Kono N."/>
            <person name="Nakamura H."/>
            <person name="Ohtoshi R."/>
            <person name="Tomita M."/>
            <person name="Numata K."/>
            <person name="Arakawa K."/>
        </authorList>
    </citation>
    <scope>NUCLEOTIDE SEQUENCE [LARGE SCALE GENOMIC DNA]</scope>
</reference>
<dbReference type="EMBL" id="BGZK01002638">
    <property type="protein sequence ID" value="GBP95488.1"/>
    <property type="molecule type" value="Genomic_DNA"/>
</dbReference>
<dbReference type="OrthoDB" id="787137at2759"/>
<sequence>MSVSECKERANERKLRSESFNKLSTSSNNLDIHKPGAQSCSKLNAEQKEFYSKIKESRARFKPITESLNCDKVKLEKDCNDEDREPSLIGLVPDYDFQLFRDAQALASEKIEEEVKDLPIGKGIK</sequence>
<proteinExistence type="predicted"/>
<evidence type="ECO:0000256" key="1">
    <source>
        <dbReference type="SAM" id="MobiDB-lite"/>
    </source>
</evidence>
<protein>
    <submittedName>
        <fullName evidence="2">Uncharacterized protein</fullName>
    </submittedName>
</protein>
<dbReference type="AlphaFoldDB" id="A0A4C2A5V9"/>
<feature type="compositionally biased region" description="Basic and acidic residues" evidence="1">
    <location>
        <begin position="1"/>
        <end position="19"/>
    </location>
</feature>
<name>A0A4C2A5V9_EUMVA</name>
<feature type="region of interest" description="Disordered" evidence="1">
    <location>
        <begin position="1"/>
        <end position="36"/>
    </location>
</feature>
<dbReference type="Proteomes" id="UP000299102">
    <property type="component" value="Unassembled WGS sequence"/>
</dbReference>
<organism evidence="2 3">
    <name type="scientific">Eumeta variegata</name>
    <name type="common">Bagworm moth</name>
    <name type="synonym">Eumeta japonica</name>
    <dbReference type="NCBI Taxonomy" id="151549"/>
    <lineage>
        <taxon>Eukaryota</taxon>
        <taxon>Metazoa</taxon>
        <taxon>Ecdysozoa</taxon>
        <taxon>Arthropoda</taxon>
        <taxon>Hexapoda</taxon>
        <taxon>Insecta</taxon>
        <taxon>Pterygota</taxon>
        <taxon>Neoptera</taxon>
        <taxon>Endopterygota</taxon>
        <taxon>Lepidoptera</taxon>
        <taxon>Glossata</taxon>
        <taxon>Ditrysia</taxon>
        <taxon>Tineoidea</taxon>
        <taxon>Psychidae</taxon>
        <taxon>Oiketicinae</taxon>
        <taxon>Eumeta</taxon>
    </lineage>
</organism>
<dbReference type="STRING" id="151549.A0A4C2A5V9"/>
<accession>A0A4C2A5V9</accession>
<gene>
    <name evidence="2" type="ORF">EVAR_64875_1</name>
</gene>